<dbReference type="NCBIfam" id="TIGR00536">
    <property type="entry name" value="hemK_fam"/>
    <property type="match status" value="1"/>
</dbReference>
<dbReference type="InterPro" id="IPR029063">
    <property type="entry name" value="SAM-dependent_MTases_sf"/>
</dbReference>
<evidence type="ECO:0000313" key="7">
    <source>
        <dbReference type="EMBL" id="SVA34237.1"/>
    </source>
</evidence>
<dbReference type="PROSITE" id="PS00092">
    <property type="entry name" value="N6_MTASE"/>
    <property type="match status" value="1"/>
</dbReference>
<dbReference type="GO" id="GO:0102559">
    <property type="term" value="F:peptide chain release factor N(5)-glutamine methyltransferase activity"/>
    <property type="evidence" value="ECO:0007669"/>
    <property type="project" value="UniProtKB-EC"/>
</dbReference>
<dbReference type="Pfam" id="PF05175">
    <property type="entry name" value="MTS"/>
    <property type="match status" value="1"/>
</dbReference>
<dbReference type="InterPro" id="IPR019874">
    <property type="entry name" value="RF_methyltr_PrmC"/>
</dbReference>
<dbReference type="AlphaFoldDB" id="A0A381V3L2"/>
<name>A0A381V3L2_9ZZZZ</name>
<protein>
    <recommendedName>
        <fullName evidence="1">peptide chain release factor N(5)-glutamine methyltransferase</fullName>
        <ecNumber evidence="1">2.1.1.297</ecNumber>
    </recommendedName>
</protein>
<sequence length="253" mass="28196">MLRDFRYFLSSIGIVKSSIVLEDDLVLSKVKEEAVKDFFFKYLRGIPLDYILNESSFFGYSFYVDKRVLIPRPETELLVEEILSFSLEENAKIVEVGTGSGCLAISLALLKPNFKIIASDISSSALEVALLNLKKHKPNNLLLVNSDWLTYAKPSSIDLVVSNPPYLKLTDPHLSELSNEPVQALVSPGGTKSFFDISNQAMIALKPGGIIIYEHGCFQQNEVVGVLKESGFSNIQTIKDFQGLDRIVYGYKC</sequence>
<comment type="catalytic activity">
    <reaction evidence="5">
        <text>L-glutaminyl-[peptide chain release factor] + S-adenosyl-L-methionine = N(5)-methyl-L-glutaminyl-[peptide chain release factor] + S-adenosyl-L-homocysteine + H(+)</text>
        <dbReference type="Rhea" id="RHEA:42896"/>
        <dbReference type="Rhea" id="RHEA-COMP:10271"/>
        <dbReference type="Rhea" id="RHEA-COMP:10272"/>
        <dbReference type="ChEBI" id="CHEBI:15378"/>
        <dbReference type="ChEBI" id="CHEBI:30011"/>
        <dbReference type="ChEBI" id="CHEBI:57856"/>
        <dbReference type="ChEBI" id="CHEBI:59789"/>
        <dbReference type="ChEBI" id="CHEBI:61891"/>
        <dbReference type="EC" id="2.1.1.297"/>
    </reaction>
</comment>
<proteinExistence type="predicted"/>
<evidence type="ECO:0000256" key="4">
    <source>
        <dbReference type="ARBA" id="ARBA00022691"/>
    </source>
</evidence>
<reference evidence="7" key="1">
    <citation type="submission" date="2018-05" db="EMBL/GenBank/DDBJ databases">
        <authorList>
            <person name="Lanie J.A."/>
            <person name="Ng W.-L."/>
            <person name="Kazmierczak K.M."/>
            <person name="Andrzejewski T.M."/>
            <person name="Davidsen T.M."/>
            <person name="Wayne K.J."/>
            <person name="Tettelin H."/>
            <person name="Glass J.I."/>
            <person name="Rusch D."/>
            <person name="Podicherti R."/>
            <person name="Tsui H.-C.T."/>
            <person name="Winkler M.E."/>
        </authorList>
    </citation>
    <scope>NUCLEOTIDE SEQUENCE</scope>
</reference>
<evidence type="ECO:0000256" key="1">
    <source>
        <dbReference type="ARBA" id="ARBA00012771"/>
    </source>
</evidence>
<feature type="domain" description="Methyltransferase small" evidence="6">
    <location>
        <begin position="75"/>
        <end position="168"/>
    </location>
</feature>
<dbReference type="PANTHER" id="PTHR18895:SF74">
    <property type="entry name" value="MTRF1L RELEASE FACTOR GLUTAMINE METHYLTRANSFERASE"/>
    <property type="match status" value="1"/>
</dbReference>
<evidence type="ECO:0000256" key="5">
    <source>
        <dbReference type="ARBA" id="ARBA00048391"/>
    </source>
</evidence>
<evidence type="ECO:0000259" key="6">
    <source>
        <dbReference type="Pfam" id="PF05175"/>
    </source>
</evidence>
<evidence type="ECO:0000256" key="2">
    <source>
        <dbReference type="ARBA" id="ARBA00022603"/>
    </source>
</evidence>
<dbReference type="CDD" id="cd02440">
    <property type="entry name" value="AdoMet_MTases"/>
    <property type="match status" value="1"/>
</dbReference>
<evidence type="ECO:0000256" key="3">
    <source>
        <dbReference type="ARBA" id="ARBA00022679"/>
    </source>
</evidence>
<dbReference type="PANTHER" id="PTHR18895">
    <property type="entry name" value="HEMK METHYLTRANSFERASE"/>
    <property type="match status" value="1"/>
</dbReference>
<dbReference type="InterPro" id="IPR002052">
    <property type="entry name" value="DNA_methylase_N6_adenine_CS"/>
</dbReference>
<dbReference type="SUPFAM" id="SSF53335">
    <property type="entry name" value="S-adenosyl-L-methionine-dependent methyltransferases"/>
    <property type="match status" value="1"/>
</dbReference>
<dbReference type="InterPro" id="IPR007848">
    <property type="entry name" value="Small_mtfrase_dom"/>
</dbReference>
<dbReference type="InterPro" id="IPR004556">
    <property type="entry name" value="HemK-like"/>
</dbReference>
<dbReference type="NCBIfam" id="TIGR03534">
    <property type="entry name" value="RF_mod_PrmC"/>
    <property type="match status" value="1"/>
</dbReference>
<dbReference type="EC" id="2.1.1.297" evidence="1"/>
<dbReference type="Gene3D" id="3.40.50.150">
    <property type="entry name" value="Vaccinia Virus protein VP39"/>
    <property type="match status" value="1"/>
</dbReference>
<gene>
    <name evidence="7" type="ORF">METZ01_LOCUS87091</name>
</gene>
<dbReference type="InterPro" id="IPR050320">
    <property type="entry name" value="N5-glutamine_MTase"/>
</dbReference>
<organism evidence="7">
    <name type="scientific">marine metagenome</name>
    <dbReference type="NCBI Taxonomy" id="408172"/>
    <lineage>
        <taxon>unclassified sequences</taxon>
        <taxon>metagenomes</taxon>
        <taxon>ecological metagenomes</taxon>
    </lineage>
</organism>
<dbReference type="EMBL" id="UINC01007606">
    <property type="protein sequence ID" value="SVA34237.1"/>
    <property type="molecule type" value="Genomic_DNA"/>
</dbReference>
<keyword evidence="3" id="KW-0808">Transferase</keyword>
<dbReference type="GO" id="GO:0003676">
    <property type="term" value="F:nucleic acid binding"/>
    <property type="evidence" value="ECO:0007669"/>
    <property type="project" value="InterPro"/>
</dbReference>
<accession>A0A381V3L2</accession>
<dbReference type="GO" id="GO:0032259">
    <property type="term" value="P:methylation"/>
    <property type="evidence" value="ECO:0007669"/>
    <property type="project" value="UniProtKB-KW"/>
</dbReference>
<keyword evidence="2" id="KW-0489">Methyltransferase</keyword>
<keyword evidence="4" id="KW-0949">S-adenosyl-L-methionine</keyword>